<dbReference type="SUPFAM" id="SSF47576">
    <property type="entry name" value="Calponin-homology domain, CH-domain"/>
    <property type="match status" value="1"/>
</dbReference>
<dbReference type="InterPro" id="IPR001715">
    <property type="entry name" value="CH_dom"/>
</dbReference>
<keyword evidence="4" id="KW-1185">Reference proteome</keyword>
<dbReference type="OrthoDB" id="10060824at2759"/>
<dbReference type="CDD" id="cd21218">
    <property type="entry name" value="CH_PLS_FIM_rpt2"/>
    <property type="match status" value="1"/>
</dbReference>
<dbReference type="Gene3D" id="1.10.418.10">
    <property type="entry name" value="Calponin-like domain"/>
    <property type="match status" value="1"/>
</dbReference>
<dbReference type="InterPro" id="IPR056343">
    <property type="entry name" value="CFAP47_dom"/>
</dbReference>
<dbReference type="AlphaFoldDB" id="A0A7J7KEM0"/>
<dbReference type="GO" id="GO:0005929">
    <property type="term" value="C:cilium"/>
    <property type="evidence" value="ECO:0007669"/>
    <property type="project" value="TreeGrafter"/>
</dbReference>
<dbReference type="Proteomes" id="UP000593567">
    <property type="component" value="Unassembled WGS sequence"/>
</dbReference>
<accession>A0A7J7KEM0</accession>
<dbReference type="Pfam" id="PF24529">
    <property type="entry name" value="CFAP47"/>
    <property type="match status" value="1"/>
</dbReference>
<dbReference type="PROSITE" id="PS50021">
    <property type="entry name" value="CH"/>
    <property type="match status" value="1"/>
</dbReference>
<feature type="region of interest" description="Disordered" evidence="1">
    <location>
        <begin position="632"/>
        <end position="688"/>
    </location>
</feature>
<feature type="domain" description="Calponin-homology (CH)" evidence="2">
    <location>
        <begin position="928"/>
        <end position="1051"/>
    </location>
</feature>
<feature type="region of interest" description="Disordered" evidence="1">
    <location>
        <begin position="739"/>
        <end position="762"/>
    </location>
</feature>
<gene>
    <name evidence="3" type="ORF">EB796_005030</name>
</gene>
<sequence length="1202" mass="132454">MVSCGRGQGNSLLHQTCQCKNRIANGLRYCCSVSTVDTHQKLDCEVVFHPSYLAPDVGKFSLKVHGGVPQTLECSANFGATNVQFIERRLMFGVVPLNLTTTKSALLFNGSSNHAYFQVLDPVPFHGLLVSPVQGVVPVGGKAELKIMLSPNALIKFDTRIQVAIRGGRTLELRVGGTVEPPCVDIDLANFNLGGVPCGSTKKLEFCLLNRTKTKTRCEFDLTRYKDFSLEFPGLVTPEDLTYQARNPNKFSVLLSGEEETTGYLLFSPTEVAAYDFVLPVSINTVSAPSPTQTPVPPTPAPSNKNTIHNIINPKPVPVVIATPRKRVICTALRQPLQISRNKLNFTLTSDYYELAADSGSNSTKVQTTVLANVSDKVIEWALDLDNCGPYIDKGNFRFVRESGAPFLTHKTGGVCGKLDPGETFELGVFFCPDKPVVHEVKVPVVVNGDVANPFLFLTLTGVLEKPVITFDPAAISLTPVPLGLSSSTIMVMALSGYRRPAELSLHLPEVECEDGSLVSPLSVKHEDNTTFEGYSIEPCQDIDQKTLITLKLKFECDRPLSFEVPLVFEDSLGNRYELPVTATSDNCLLTCYPFIAQHRMDHQIVCEEGKILRSLRRTSSGNRSVGEPIITNIATPTKSRPSTSATMSQFEVSSSAYESSEASSESILHDGGQRKGAVNKAYKSDSNAEAARRSLGSAVFPDEETEEGIFHQEVLYSIQRWFSANGWPGGAYPIRIPDSLRSGVTKQGSESKSKGGSSDANNIRKDLKTIYEMVVHLAGRPIPGIPPNGSLPANLTERVKQIYWQHSTMLTFIRNQGGCVASVKPEYLMEPKDYKHWKWLQEVEDAGGDVDAAIQKRTVPNEDEAMLADAIFEAISKRAWTDVLLQMWKTLVLSRVTPRQLKASRLPDREFPAPSVNVDPLCSNIYSVSERIIAAWMNDMYSNYKDRIWYNNVKGGVPNSRWLVNFDYDLLDGLVLAACLGAYCPFLISTHLIDLYTKPETAEQCLHNALKVVNAMRYIGIDYDIQAIDITDPNPVSLLMLCVYLYQKLPMYLPKSTVTFSGALHQTVQRQIKLSNPSSTKPLSYQSIISGYDACDYHVNSEGNVITIPPKGQISLTVEFKSRFLRPASAMLILVGHRVGSASGTTMVFKLSSQIDDVTPVGIIREEAPCYDLHKIDVDVTNPFANEGEFRVVCVETMDDS</sequence>
<dbReference type="EMBL" id="VXIV02000690">
    <property type="protein sequence ID" value="KAF6036685.1"/>
    <property type="molecule type" value="Genomic_DNA"/>
</dbReference>
<evidence type="ECO:0000259" key="2">
    <source>
        <dbReference type="PROSITE" id="PS50021"/>
    </source>
</evidence>
<protein>
    <submittedName>
        <fullName evidence="3">CHDC2</fullName>
    </submittedName>
</protein>
<reference evidence="3" key="1">
    <citation type="submission" date="2020-06" db="EMBL/GenBank/DDBJ databases">
        <title>Draft genome of Bugula neritina, a colonial animal packing powerful symbionts and potential medicines.</title>
        <authorList>
            <person name="Rayko M."/>
        </authorList>
    </citation>
    <scope>NUCLEOTIDE SEQUENCE [LARGE SCALE GENOMIC DNA]</scope>
    <source>
        <strain evidence="3">Kwan_BN1</strain>
    </source>
</reference>
<dbReference type="GO" id="GO:0060271">
    <property type="term" value="P:cilium assembly"/>
    <property type="evidence" value="ECO:0007669"/>
    <property type="project" value="TreeGrafter"/>
</dbReference>
<dbReference type="PANTHER" id="PTHR45912">
    <property type="entry name" value="CILIA- AND FLAGELLA-ASSOCIATED PROTEIN 47"/>
    <property type="match status" value="1"/>
</dbReference>
<feature type="compositionally biased region" description="Low complexity" evidence="1">
    <location>
        <begin position="747"/>
        <end position="759"/>
    </location>
</feature>
<evidence type="ECO:0000313" key="3">
    <source>
        <dbReference type="EMBL" id="KAF6036685.1"/>
    </source>
</evidence>
<evidence type="ECO:0000313" key="4">
    <source>
        <dbReference type="Proteomes" id="UP000593567"/>
    </source>
</evidence>
<feature type="compositionally biased region" description="Polar residues" evidence="1">
    <location>
        <begin position="633"/>
        <end position="653"/>
    </location>
</feature>
<dbReference type="InterPro" id="IPR036872">
    <property type="entry name" value="CH_dom_sf"/>
</dbReference>
<dbReference type="PANTHER" id="PTHR45912:SF3">
    <property type="entry name" value="CILIA- AND FLAGELLA-ASSOCIATED PROTEIN 47"/>
    <property type="match status" value="1"/>
</dbReference>
<name>A0A7J7KEM0_BUGNE</name>
<comment type="caution">
    <text evidence="3">The sequence shown here is derived from an EMBL/GenBank/DDBJ whole genome shotgun (WGS) entry which is preliminary data.</text>
</comment>
<organism evidence="3 4">
    <name type="scientific">Bugula neritina</name>
    <name type="common">Brown bryozoan</name>
    <name type="synonym">Sertularia neritina</name>
    <dbReference type="NCBI Taxonomy" id="10212"/>
    <lineage>
        <taxon>Eukaryota</taxon>
        <taxon>Metazoa</taxon>
        <taxon>Spiralia</taxon>
        <taxon>Lophotrochozoa</taxon>
        <taxon>Bryozoa</taxon>
        <taxon>Gymnolaemata</taxon>
        <taxon>Cheilostomatida</taxon>
        <taxon>Flustrina</taxon>
        <taxon>Buguloidea</taxon>
        <taxon>Bugulidae</taxon>
        <taxon>Bugula</taxon>
    </lineage>
</organism>
<dbReference type="InterPro" id="IPR013783">
    <property type="entry name" value="Ig-like_fold"/>
</dbReference>
<evidence type="ECO:0000256" key="1">
    <source>
        <dbReference type="SAM" id="MobiDB-lite"/>
    </source>
</evidence>
<feature type="compositionally biased region" description="Low complexity" evidence="1">
    <location>
        <begin position="654"/>
        <end position="667"/>
    </location>
</feature>
<proteinExistence type="predicted"/>
<dbReference type="Gene3D" id="2.60.40.10">
    <property type="entry name" value="Immunoglobulins"/>
    <property type="match status" value="1"/>
</dbReference>
<dbReference type="Pfam" id="PF00307">
    <property type="entry name" value="CH"/>
    <property type="match status" value="1"/>
</dbReference>